<organism evidence="7 8">
    <name type="scientific">Jatrophihabitans lederbergiae</name>
    <dbReference type="NCBI Taxonomy" id="3075547"/>
    <lineage>
        <taxon>Bacteria</taxon>
        <taxon>Bacillati</taxon>
        <taxon>Actinomycetota</taxon>
        <taxon>Actinomycetes</taxon>
        <taxon>Jatrophihabitantales</taxon>
        <taxon>Jatrophihabitantaceae</taxon>
        <taxon>Jatrophihabitans</taxon>
    </lineage>
</organism>
<dbReference type="Gene3D" id="3.90.1720.10">
    <property type="entry name" value="endopeptidase domain like (from Nostoc punctiforme)"/>
    <property type="match status" value="1"/>
</dbReference>
<proteinExistence type="inferred from homology"/>
<feature type="signal peptide" evidence="5">
    <location>
        <begin position="1"/>
        <end position="27"/>
    </location>
</feature>
<evidence type="ECO:0000256" key="3">
    <source>
        <dbReference type="ARBA" id="ARBA00022801"/>
    </source>
</evidence>
<evidence type="ECO:0000256" key="1">
    <source>
        <dbReference type="ARBA" id="ARBA00007074"/>
    </source>
</evidence>
<evidence type="ECO:0000313" key="7">
    <source>
        <dbReference type="EMBL" id="MDT0263766.1"/>
    </source>
</evidence>
<dbReference type="Gene3D" id="1.10.530.10">
    <property type="match status" value="1"/>
</dbReference>
<comment type="similarity">
    <text evidence="1">Belongs to the peptidase C40 family.</text>
</comment>
<reference evidence="8" key="1">
    <citation type="submission" date="2023-07" db="EMBL/GenBank/DDBJ databases">
        <title>30 novel species of actinomycetes from the DSMZ collection.</title>
        <authorList>
            <person name="Nouioui I."/>
        </authorList>
    </citation>
    <scope>NUCLEOTIDE SEQUENCE [LARGE SCALE GENOMIC DNA]</scope>
    <source>
        <strain evidence="8">DSM 44399</strain>
    </source>
</reference>
<dbReference type="InterPro" id="IPR008258">
    <property type="entry name" value="Transglycosylase_SLT_dom_1"/>
</dbReference>
<evidence type="ECO:0000313" key="8">
    <source>
        <dbReference type="Proteomes" id="UP001183176"/>
    </source>
</evidence>
<dbReference type="EMBL" id="JAVREH010000051">
    <property type="protein sequence ID" value="MDT0263766.1"/>
    <property type="molecule type" value="Genomic_DNA"/>
</dbReference>
<keyword evidence="4" id="KW-0788">Thiol protease</keyword>
<dbReference type="CDD" id="cd13399">
    <property type="entry name" value="Slt35-like"/>
    <property type="match status" value="1"/>
</dbReference>
<feature type="domain" description="NlpC/P60" evidence="6">
    <location>
        <begin position="192"/>
        <end position="335"/>
    </location>
</feature>
<dbReference type="PANTHER" id="PTHR47359">
    <property type="entry name" value="PEPTIDOGLYCAN DL-ENDOPEPTIDASE CWLO"/>
    <property type="match status" value="1"/>
</dbReference>
<dbReference type="InterPro" id="IPR023346">
    <property type="entry name" value="Lysozyme-like_dom_sf"/>
</dbReference>
<keyword evidence="3" id="KW-0378">Hydrolase</keyword>
<keyword evidence="5" id="KW-0732">Signal</keyword>
<dbReference type="PANTHER" id="PTHR47359:SF3">
    <property type="entry name" value="NLP_P60 DOMAIN-CONTAINING PROTEIN-RELATED"/>
    <property type="match status" value="1"/>
</dbReference>
<dbReference type="Pfam" id="PF01464">
    <property type="entry name" value="SLT"/>
    <property type="match status" value="1"/>
</dbReference>
<sequence>MLKAAAGGIGGLLLTAALLAASAGAVASQLLGGGSPGASAPGPLALSGIPPDYLLLYQQAARTCPGLDWTVLAGIGKIETDHGQSDLPGVRSGANGAGAEGPMQFLPATFAEYSLPVPPGGQDPPSPYDPVDAINAAARMLCANGAANGQDLHAAIFAYNHSEHYVAAVVAAARAYAAAISPSGPVGGAWTPSIGQAIADRALRWLGWPYTFDGGTAAGPTYGRAVDYDSRNDASVYGFDCSGLSLYALAPWLNLDHDAATQYSQAGSVHPTNAELQPGDLVFWSNDGTVTGIGHEAIYLGQGQVVQAPHSGAKIEITPLGQVESGYYGATRPLT</sequence>
<dbReference type="PROSITE" id="PS51935">
    <property type="entry name" value="NLPC_P60"/>
    <property type="match status" value="1"/>
</dbReference>
<keyword evidence="2" id="KW-0645">Protease</keyword>
<dbReference type="SUPFAM" id="SSF54001">
    <property type="entry name" value="Cysteine proteinases"/>
    <property type="match status" value="1"/>
</dbReference>
<evidence type="ECO:0000256" key="4">
    <source>
        <dbReference type="ARBA" id="ARBA00022807"/>
    </source>
</evidence>
<dbReference type="SUPFAM" id="SSF53955">
    <property type="entry name" value="Lysozyme-like"/>
    <property type="match status" value="1"/>
</dbReference>
<evidence type="ECO:0000256" key="2">
    <source>
        <dbReference type="ARBA" id="ARBA00022670"/>
    </source>
</evidence>
<dbReference type="RefSeq" id="WP_311424925.1">
    <property type="nucleotide sequence ID" value="NZ_JAVREH010000051.1"/>
</dbReference>
<evidence type="ECO:0000256" key="5">
    <source>
        <dbReference type="SAM" id="SignalP"/>
    </source>
</evidence>
<comment type="caution">
    <text evidence="7">The sequence shown here is derived from an EMBL/GenBank/DDBJ whole genome shotgun (WGS) entry which is preliminary data.</text>
</comment>
<dbReference type="InterPro" id="IPR051794">
    <property type="entry name" value="PG_Endopeptidase_C40"/>
</dbReference>
<evidence type="ECO:0000259" key="6">
    <source>
        <dbReference type="PROSITE" id="PS51935"/>
    </source>
</evidence>
<feature type="chain" id="PRO_5045450271" evidence="5">
    <location>
        <begin position="28"/>
        <end position="335"/>
    </location>
</feature>
<name>A0ABU2JG92_9ACTN</name>
<dbReference type="InterPro" id="IPR000064">
    <property type="entry name" value="NLP_P60_dom"/>
</dbReference>
<protein>
    <submittedName>
        <fullName evidence="7">NlpC/P60 family protein</fullName>
    </submittedName>
</protein>
<dbReference type="Pfam" id="PF00877">
    <property type="entry name" value="NLPC_P60"/>
    <property type="match status" value="1"/>
</dbReference>
<dbReference type="Proteomes" id="UP001183176">
    <property type="component" value="Unassembled WGS sequence"/>
</dbReference>
<gene>
    <name evidence="7" type="ORF">RM423_20535</name>
</gene>
<dbReference type="InterPro" id="IPR038765">
    <property type="entry name" value="Papain-like_cys_pep_sf"/>
</dbReference>
<accession>A0ABU2JG92</accession>
<keyword evidence="8" id="KW-1185">Reference proteome</keyword>